<evidence type="ECO:0000313" key="3">
    <source>
        <dbReference type="EMBL" id="CAG8728386.1"/>
    </source>
</evidence>
<organism evidence="3 4">
    <name type="scientific">Racocetra fulgida</name>
    <dbReference type="NCBI Taxonomy" id="60492"/>
    <lineage>
        <taxon>Eukaryota</taxon>
        <taxon>Fungi</taxon>
        <taxon>Fungi incertae sedis</taxon>
        <taxon>Mucoromycota</taxon>
        <taxon>Glomeromycotina</taxon>
        <taxon>Glomeromycetes</taxon>
        <taxon>Diversisporales</taxon>
        <taxon>Gigasporaceae</taxon>
        <taxon>Racocetra</taxon>
    </lineage>
</organism>
<dbReference type="EMBL" id="CAJVPZ010027436">
    <property type="protein sequence ID" value="CAG8728386.1"/>
    <property type="molecule type" value="Genomic_DNA"/>
</dbReference>
<dbReference type="GO" id="GO:0016925">
    <property type="term" value="P:protein sumoylation"/>
    <property type="evidence" value="ECO:0007669"/>
    <property type="project" value="TreeGrafter"/>
</dbReference>
<gene>
    <name evidence="3" type="ORF">RFULGI_LOCUS11943</name>
</gene>
<dbReference type="GO" id="GO:0031510">
    <property type="term" value="C:SUMO activating enzyme complex"/>
    <property type="evidence" value="ECO:0007669"/>
    <property type="project" value="TreeGrafter"/>
</dbReference>
<dbReference type="Gene3D" id="3.40.50.720">
    <property type="entry name" value="NAD(P)-binding Rossmann-like Domain"/>
    <property type="match status" value="1"/>
</dbReference>
<proteinExistence type="predicted"/>
<evidence type="ECO:0000259" key="2">
    <source>
        <dbReference type="Pfam" id="PF00899"/>
    </source>
</evidence>
<name>A0A9N9NDV0_9GLOM</name>
<protein>
    <submittedName>
        <fullName evidence="3">17534_t:CDS:1</fullName>
    </submittedName>
</protein>
<dbReference type="InterPro" id="IPR035985">
    <property type="entry name" value="Ubiquitin-activating_enz"/>
</dbReference>
<feature type="non-terminal residue" evidence="3">
    <location>
        <position position="1"/>
    </location>
</feature>
<keyword evidence="4" id="KW-1185">Reference proteome</keyword>
<dbReference type="OrthoDB" id="1708823at2759"/>
<dbReference type="AlphaFoldDB" id="A0A9N9NDV0"/>
<feature type="domain" description="THIF-type NAD/FAD binding fold" evidence="2">
    <location>
        <begin position="67"/>
        <end position="204"/>
    </location>
</feature>
<dbReference type="Proteomes" id="UP000789396">
    <property type="component" value="Unassembled WGS sequence"/>
</dbReference>
<dbReference type="SUPFAM" id="SSF69572">
    <property type="entry name" value="Activating enzymes of the ubiquitin-like proteins"/>
    <property type="match status" value="1"/>
</dbReference>
<feature type="region of interest" description="Disordered" evidence="1">
    <location>
        <begin position="1"/>
        <end position="23"/>
    </location>
</feature>
<accession>A0A9N9NDV0</accession>
<comment type="caution">
    <text evidence="3">The sequence shown here is derived from an EMBL/GenBank/DDBJ whole genome shotgun (WGS) entry which is preliminary data.</text>
</comment>
<sequence length="257" mass="28922">SCGQVGHFGTSEHTTQSESGVAQQTYKGQIVKLAETSHESHEIPSTSLMADVTLQNAHISEDEAALYDRQIRLWGLEAQQRMRVSSILISGMRGLSNEICKNLVLAGIGSITIIDHNLVMEEDLGAQFFVTEGDIGKNKATVSADRIRQLNPRVVVIADNSDIRTKPDDFFKVFDLVCLTDCDPDTMIRINEICRNFDKKFYAACAYAIPHKDEHEITKLKKHDEYVSFQHALSKTDWTEISDRKLKKISPLLWAIQ</sequence>
<dbReference type="PANTHER" id="PTHR10953:SF162">
    <property type="entry name" value="SUMO-ACTIVATING ENZYME SUBUNIT 1"/>
    <property type="match status" value="1"/>
</dbReference>
<evidence type="ECO:0000256" key="1">
    <source>
        <dbReference type="SAM" id="MobiDB-lite"/>
    </source>
</evidence>
<evidence type="ECO:0000313" key="4">
    <source>
        <dbReference type="Proteomes" id="UP000789396"/>
    </source>
</evidence>
<feature type="non-terminal residue" evidence="3">
    <location>
        <position position="257"/>
    </location>
</feature>
<dbReference type="GO" id="GO:0005737">
    <property type="term" value="C:cytoplasm"/>
    <property type="evidence" value="ECO:0007669"/>
    <property type="project" value="TreeGrafter"/>
</dbReference>
<reference evidence="3" key="1">
    <citation type="submission" date="2021-06" db="EMBL/GenBank/DDBJ databases">
        <authorList>
            <person name="Kallberg Y."/>
            <person name="Tangrot J."/>
            <person name="Rosling A."/>
        </authorList>
    </citation>
    <scope>NUCLEOTIDE SEQUENCE</scope>
    <source>
        <strain evidence="3">IN212</strain>
    </source>
</reference>
<dbReference type="PANTHER" id="PTHR10953">
    <property type="entry name" value="UBIQUITIN-ACTIVATING ENZYME E1"/>
    <property type="match status" value="1"/>
</dbReference>
<dbReference type="GO" id="GO:0019948">
    <property type="term" value="F:SUMO activating enzyme activity"/>
    <property type="evidence" value="ECO:0007669"/>
    <property type="project" value="TreeGrafter"/>
</dbReference>
<dbReference type="InterPro" id="IPR045886">
    <property type="entry name" value="ThiF/MoeB/HesA"/>
</dbReference>
<dbReference type="Pfam" id="PF00899">
    <property type="entry name" value="ThiF"/>
    <property type="match status" value="1"/>
</dbReference>
<feature type="compositionally biased region" description="Polar residues" evidence="1">
    <location>
        <begin position="11"/>
        <end position="23"/>
    </location>
</feature>
<dbReference type="InterPro" id="IPR000594">
    <property type="entry name" value="ThiF_NAD_FAD-bd"/>
</dbReference>